<protein>
    <submittedName>
        <fullName evidence="10">4Fe-4S binding protein</fullName>
    </submittedName>
</protein>
<dbReference type="Gene3D" id="3.30.70.20">
    <property type="match status" value="2"/>
</dbReference>
<dbReference type="Proteomes" id="UP000824029">
    <property type="component" value="Unassembled WGS sequence"/>
</dbReference>
<feature type="domain" description="4Fe-4S ferredoxin-type" evidence="9">
    <location>
        <begin position="85"/>
        <end position="113"/>
    </location>
</feature>
<evidence type="ECO:0000256" key="5">
    <source>
        <dbReference type="ARBA" id="ARBA00022982"/>
    </source>
</evidence>
<sequence>MAEKRDFLDELIDLQSDWRSLKEMPNQMVGSLVDDGEQKVYNPADYKEKPFANSGRCLRVASGRTDVCSRCLDVCPTHSITIHNKSVSVAEDCRKCGLCAAVCPTEAFSTRRHMPRQVYDQIARVASSYEQCYVTCTRALGRLPQGNEVVLACVGAVPRDLWFSLLADYDNINVYLPVGICDRCRTTTGEETYADAIATAEEWADAPLGLEVEESAMTHELTRAYKRSQFVSGAVTSVERLVTRTNPALAGAKAVAKKISDHSQRLNRLQKELENAVGSKTAGNHVRLLTQGRKLMMGALQHDESLAELVRLEVPVCDHALCTMCGDCAKVCTTHALDLDRDGQVRVQSAYCVSCGACATVCEEGALAMEPMDARELVVPDKMAEEVARKKAEAKAKASEYVEKGKKQLGRVADALEKLDDSGSKKN</sequence>
<reference evidence="10" key="1">
    <citation type="journal article" date="2021" name="PeerJ">
        <title>Extensive microbial diversity within the chicken gut microbiome revealed by metagenomics and culture.</title>
        <authorList>
            <person name="Gilroy R."/>
            <person name="Ravi A."/>
            <person name="Getino M."/>
            <person name="Pursley I."/>
            <person name="Horton D.L."/>
            <person name="Alikhan N.F."/>
            <person name="Baker D."/>
            <person name="Gharbi K."/>
            <person name="Hall N."/>
            <person name="Watson M."/>
            <person name="Adriaenssens E.M."/>
            <person name="Foster-Nyarko E."/>
            <person name="Jarju S."/>
            <person name="Secka A."/>
            <person name="Antonio M."/>
            <person name="Oren A."/>
            <person name="Chaudhuri R.R."/>
            <person name="La Ragione R."/>
            <person name="Hildebrand F."/>
            <person name="Pallen M.J."/>
        </authorList>
    </citation>
    <scope>NUCLEOTIDE SEQUENCE</scope>
    <source>
        <strain evidence="10">ChiHecolR3B27-1887</strain>
    </source>
</reference>
<dbReference type="PROSITE" id="PS00198">
    <property type="entry name" value="4FE4S_FER_1"/>
    <property type="match status" value="2"/>
</dbReference>
<dbReference type="AlphaFoldDB" id="A0A9D2IPX1"/>
<evidence type="ECO:0000256" key="6">
    <source>
        <dbReference type="ARBA" id="ARBA00023004"/>
    </source>
</evidence>
<comment type="caution">
    <text evidence="10">The sequence shown here is derived from an EMBL/GenBank/DDBJ whole genome shotgun (WGS) entry which is preliminary data.</text>
</comment>
<dbReference type="PANTHER" id="PTHR43687">
    <property type="entry name" value="ADENYLYLSULFATE REDUCTASE, BETA SUBUNIT"/>
    <property type="match status" value="1"/>
</dbReference>
<evidence type="ECO:0000256" key="2">
    <source>
        <dbReference type="ARBA" id="ARBA00022485"/>
    </source>
</evidence>
<dbReference type="InterPro" id="IPR017900">
    <property type="entry name" value="4Fe4S_Fe_S_CS"/>
</dbReference>
<dbReference type="InterPro" id="IPR050572">
    <property type="entry name" value="Fe-S_Ferredoxin"/>
</dbReference>
<dbReference type="SUPFAM" id="SSF54862">
    <property type="entry name" value="4Fe-4S ferredoxins"/>
    <property type="match status" value="2"/>
</dbReference>
<reference evidence="10" key="2">
    <citation type="submission" date="2021-04" db="EMBL/GenBank/DDBJ databases">
        <authorList>
            <person name="Gilroy R."/>
        </authorList>
    </citation>
    <scope>NUCLEOTIDE SEQUENCE</scope>
    <source>
        <strain evidence="10">ChiHecolR3B27-1887</strain>
    </source>
</reference>
<evidence type="ECO:0000256" key="3">
    <source>
        <dbReference type="ARBA" id="ARBA00022723"/>
    </source>
</evidence>
<evidence type="ECO:0000256" key="1">
    <source>
        <dbReference type="ARBA" id="ARBA00022448"/>
    </source>
</evidence>
<dbReference type="Pfam" id="PF12838">
    <property type="entry name" value="Fer4_7"/>
    <property type="match status" value="2"/>
</dbReference>
<evidence type="ECO:0000259" key="9">
    <source>
        <dbReference type="PROSITE" id="PS51379"/>
    </source>
</evidence>
<keyword evidence="4" id="KW-0677">Repeat</keyword>
<evidence type="ECO:0000313" key="11">
    <source>
        <dbReference type="Proteomes" id="UP000824029"/>
    </source>
</evidence>
<keyword evidence="8" id="KW-0175">Coiled coil</keyword>
<feature type="domain" description="4Fe-4S ferredoxin-type" evidence="9">
    <location>
        <begin position="313"/>
        <end position="342"/>
    </location>
</feature>
<dbReference type="PROSITE" id="PS51379">
    <property type="entry name" value="4FE4S_FER_2"/>
    <property type="match status" value="3"/>
</dbReference>
<keyword evidence="7" id="KW-0411">Iron-sulfur</keyword>
<keyword evidence="3" id="KW-0479">Metal-binding</keyword>
<feature type="domain" description="4Fe-4S ferredoxin-type" evidence="9">
    <location>
        <begin position="343"/>
        <end position="372"/>
    </location>
</feature>
<dbReference type="GO" id="GO:0051539">
    <property type="term" value="F:4 iron, 4 sulfur cluster binding"/>
    <property type="evidence" value="ECO:0007669"/>
    <property type="project" value="UniProtKB-KW"/>
</dbReference>
<evidence type="ECO:0000256" key="4">
    <source>
        <dbReference type="ARBA" id="ARBA00022737"/>
    </source>
</evidence>
<evidence type="ECO:0000313" key="10">
    <source>
        <dbReference type="EMBL" id="HIZ18122.1"/>
    </source>
</evidence>
<dbReference type="PANTHER" id="PTHR43687:SF6">
    <property type="entry name" value="L-ASPARTATE SEMIALDEHYDE SULFURTRANSFERASE IRON-SULFUR SUBUNIT"/>
    <property type="match status" value="1"/>
</dbReference>
<dbReference type="InterPro" id="IPR017896">
    <property type="entry name" value="4Fe4S_Fe-S-bd"/>
</dbReference>
<dbReference type="EMBL" id="DXBZ01000059">
    <property type="protein sequence ID" value="HIZ18122.1"/>
    <property type="molecule type" value="Genomic_DNA"/>
</dbReference>
<keyword evidence="2" id="KW-0004">4Fe-4S</keyword>
<evidence type="ECO:0000256" key="8">
    <source>
        <dbReference type="SAM" id="Coils"/>
    </source>
</evidence>
<accession>A0A9D2IPX1</accession>
<evidence type="ECO:0000256" key="7">
    <source>
        <dbReference type="ARBA" id="ARBA00023014"/>
    </source>
</evidence>
<gene>
    <name evidence="10" type="ORF">IAA22_03280</name>
</gene>
<feature type="coiled-coil region" evidence="8">
    <location>
        <begin position="252"/>
        <end position="279"/>
    </location>
</feature>
<keyword evidence="6" id="KW-0408">Iron</keyword>
<proteinExistence type="predicted"/>
<keyword evidence="5" id="KW-0249">Electron transport</keyword>
<name>A0A9D2IPX1_9ACTN</name>
<dbReference type="GO" id="GO:0046872">
    <property type="term" value="F:metal ion binding"/>
    <property type="evidence" value="ECO:0007669"/>
    <property type="project" value="UniProtKB-KW"/>
</dbReference>
<organism evidence="10 11">
    <name type="scientific">Candidatus Olsenella stercoravium</name>
    <dbReference type="NCBI Taxonomy" id="2838713"/>
    <lineage>
        <taxon>Bacteria</taxon>
        <taxon>Bacillati</taxon>
        <taxon>Actinomycetota</taxon>
        <taxon>Coriobacteriia</taxon>
        <taxon>Coriobacteriales</taxon>
        <taxon>Atopobiaceae</taxon>
        <taxon>Olsenella</taxon>
    </lineage>
</organism>
<keyword evidence="1" id="KW-0813">Transport</keyword>